<keyword evidence="1" id="KW-0175">Coiled coil</keyword>
<feature type="domain" description="Glycosyltransferase 2-like" evidence="3">
    <location>
        <begin position="377"/>
        <end position="556"/>
    </location>
</feature>
<evidence type="ECO:0000256" key="1">
    <source>
        <dbReference type="SAM" id="Coils"/>
    </source>
</evidence>
<evidence type="ECO:0000313" key="4">
    <source>
        <dbReference type="EMBL" id="MBW4463956.1"/>
    </source>
</evidence>
<dbReference type="Proteomes" id="UP000707356">
    <property type="component" value="Unassembled WGS sequence"/>
</dbReference>
<dbReference type="InterPro" id="IPR029044">
    <property type="entry name" value="Nucleotide-diphossugar_trans"/>
</dbReference>
<dbReference type="Pfam" id="PF00535">
    <property type="entry name" value="Glycos_transf_2"/>
    <property type="match status" value="2"/>
</dbReference>
<proteinExistence type="predicted"/>
<accession>A0A951P6C0</accession>
<feature type="compositionally biased region" description="Pro residues" evidence="2">
    <location>
        <begin position="658"/>
        <end position="675"/>
    </location>
</feature>
<dbReference type="PANTHER" id="PTHR43685">
    <property type="entry name" value="GLYCOSYLTRANSFERASE"/>
    <property type="match status" value="1"/>
</dbReference>
<dbReference type="PANTHER" id="PTHR43685:SF2">
    <property type="entry name" value="GLYCOSYLTRANSFERASE 2-LIKE DOMAIN-CONTAINING PROTEIN"/>
    <property type="match status" value="1"/>
</dbReference>
<dbReference type="AlphaFoldDB" id="A0A951P6C0"/>
<dbReference type="Gene3D" id="3.90.550.10">
    <property type="entry name" value="Spore Coat Polysaccharide Biosynthesis Protein SpsA, Chain A"/>
    <property type="match status" value="2"/>
</dbReference>
<evidence type="ECO:0000256" key="2">
    <source>
        <dbReference type="SAM" id="MobiDB-lite"/>
    </source>
</evidence>
<dbReference type="CDD" id="cd04184">
    <property type="entry name" value="GT2_RfbC_Mx_like"/>
    <property type="match status" value="1"/>
</dbReference>
<dbReference type="EMBL" id="JAHHHV010000003">
    <property type="protein sequence ID" value="MBW4463956.1"/>
    <property type="molecule type" value="Genomic_DNA"/>
</dbReference>
<dbReference type="SUPFAM" id="SSF53448">
    <property type="entry name" value="Nucleotide-diphospho-sugar transferases"/>
    <property type="match status" value="2"/>
</dbReference>
<reference evidence="4" key="1">
    <citation type="submission" date="2021-05" db="EMBL/GenBank/DDBJ databases">
        <authorList>
            <person name="Pietrasiak N."/>
            <person name="Ward R."/>
            <person name="Stajich J.E."/>
            <person name="Kurbessoian T."/>
        </authorList>
    </citation>
    <scope>NUCLEOTIDE SEQUENCE</scope>
    <source>
        <strain evidence="4">GSE-TBD4-15B</strain>
    </source>
</reference>
<name>A0A951P6C0_9CYAN</name>
<gene>
    <name evidence="4" type="ORF">KME07_00740</name>
</gene>
<dbReference type="CDD" id="cd04186">
    <property type="entry name" value="GT_2_like_c"/>
    <property type="match status" value="1"/>
</dbReference>
<feature type="domain" description="Glycosyltransferase 2-like" evidence="3">
    <location>
        <begin position="120"/>
        <end position="280"/>
    </location>
</feature>
<evidence type="ECO:0000259" key="3">
    <source>
        <dbReference type="Pfam" id="PF00535"/>
    </source>
</evidence>
<dbReference type="InterPro" id="IPR050834">
    <property type="entry name" value="Glycosyltransf_2"/>
</dbReference>
<dbReference type="InterPro" id="IPR001173">
    <property type="entry name" value="Glyco_trans_2-like"/>
</dbReference>
<reference evidence="4" key="2">
    <citation type="journal article" date="2022" name="Microbiol. Resour. Announc.">
        <title>Metagenome Sequencing to Explore Phylogenomics of Terrestrial Cyanobacteria.</title>
        <authorList>
            <person name="Ward R.D."/>
            <person name="Stajich J.E."/>
            <person name="Johansen J.R."/>
            <person name="Huntemann M."/>
            <person name="Clum A."/>
            <person name="Foster B."/>
            <person name="Foster B."/>
            <person name="Roux S."/>
            <person name="Palaniappan K."/>
            <person name="Varghese N."/>
            <person name="Mukherjee S."/>
            <person name="Reddy T.B.K."/>
            <person name="Daum C."/>
            <person name="Copeland A."/>
            <person name="Chen I.A."/>
            <person name="Ivanova N.N."/>
            <person name="Kyrpides N.C."/>
            <person name="Shapiro N."/>
            <person name="Eloe-Fadrosh E.A."/>
            <person name="Pietrasiak N."/>
        </authorList>
    </citation>
    <scope>NUCLEOTIDE SEQUENCE</scope>
    <source>
        <strain evidence="4">GSE-TBD4-15B</strain>
    </source>
</reference>
<protein>
    <submittedName>
        <fullName evidence="4">Glycosyltransferase family 2 protein</fullName>
    </submittedName>
</protein>
<comment type="caution">
    <text evidence="4">The sequence shown here is derived from an EMBL/GenBank/DDBJ whole genome shotgun (WGS) entry which is preliminary data.</text>
</comment>
<feature type="coiled-coil region" evidence="1">
    <location>
        <begin position="2"/>
        <end position="36"/>
    </location>
</feature>
<feature type="region of interest" description="Disordered" evidence="2">
    <location>
        <begin position="642"/>
        <end position="675"/>
    </location>
</feature>
<evidence type="ECO:0000313" key="5">
    <source>
        <dbReference type="Proteomes" id="UP000707356"/>
    </source>
</evidence>
<organism evidence="4 5">
    <name type="scientific">Pegethrix bostrychoides GSE-TBD4-15B</name>
    <dbReference type="NCBI Taxonomy" id="2839662"/>
    <lineage>
        <taxon>Bacteria</taxon>
        <taxon>Bacillati</taxon>
        <taxon>Cyanobacteriota</taxon>
        <taxon>Cyanophyceae</taxon>
        <taxon>Oculatellales</taxon>
        <taxon>Oculatellaceae</taxon>
        <taxon>Pegethrix</taxon>
    </lineage>
</organism>
<sequence>MNPRATRQERQLAQRIRELEREVELAQAERDQYRGRVSAIESSKFWQLRRRWMQLKNRLGGQELLDWQPELPDIPPVSELLPEPEEPIYDRWRRAYAPRPADYARMAETVDIFPVKPLISILVPVYNPPEPYLRAAIDSVLGQIYPHWELCLADDASTAPYVRPLLEAYVAQDSRIKVTFRPETGHISRCSNSALELATGEFVALLDHDDLLAPDALYEAALLLNKHPEADFIYTDEDKIDEQGDFSNPAFKPDWSPDSFLCRMYSCHLSFYRRSIVNAIGGLRVGFEGSQDYDLVLRFTEQTDRVFHIPKVLYHWRIHDASIAQSAAAKPYAYDASERALQEALQRRQEPGQVLSIPQHPGHYIIRYEILEQKLVSIIIPTRDLSELLDPCLISIFGESNYPNYEVIVIDNGSVEAKTQDLFKKWQAKEPSRFQVYPLDIPFNYSRINNFAATKASGEFLLFLNNDTKVITPDWMTAMVEQAQRPSVGAVGGKLLYADGTIQHAGVVLGIAAATGHSHKHFPADAFGYMGQIVSICNYAAVTGACLMCRKALFEQVGGFEETLTIGYNDIDLCLKFLELGLRNIYLPHVQLYHYESKSRGEDLAPDKQARFFEETDWMRQRWPNWMQHDPYYNPNLTRRHENYQIRDPEAQTTPTPASTPRPWPDSPPAFYPPT</sequence>